<dbReference type="KEGG" id="dar:Daro_2719"/>
<dbReference type="STRING" id="159087.Daro_2719"/>
<dbReference type="InterPro" id="IPR021853">
    <property type="entry name" value="DUF3460"/>
</dbReference>
<accession>Q47CI2</accession>
<proteinExistence type="predicted"/>
<name>Q47CI2_DECAR</name>
<reference evidence="1" key="1">
    <citation type="submission" date="2005-08" db="EMBL/GenBank/DDBJ databases">
        <title>Complete sequence of Dechloromonas aromatica RCB.</title>
        <authorList>
            <person name="Salinero K.K."/>
            <person name="Copeland A."/>
            <person name="Lucas S."/>
            <person name="Lapidus A."/>
            <person name="Barry K."/>
            <person name="Detter J.C."/>
            <person name="Glavina T."/>
            <person name="Hammon N."/>
            <person name="Israni S."/>
            <person name="Pitluck S."/>
            <person name="Di Bartolo G."/>
            <person name="Trong S."/>
            <person name="Schmutz J."/>
            <person name="Larimer F."/>
            <person name="Land M."/>
            <person name="Ivanova N."/>
            <person name="Richardson P."/>
        </authorList>
    </citation>
    <scope>NUCLEOTIDE SEQUENCE</scope>
    <source>
        <strain evidence="1">RCB</strain>
    </source>
</reference>
<sequence length="104" mass="12249">MYGFSTAIGCRSRFKHRYAMLESQHCLEYLEESSEMGDVNTSYVSDHQTWMNEQLAKNPEWVEDQKAGRALWWDKKQDVDTTVRNADSKVPQKPYPYDVNFFGE</sequence>
<dbReference type="eggNOG" id="ENOG503333Z">
    <property type="taxonomic scope" value="Bacteria"/>
</dbReference>
<gene>
    <name evidence="1" type="ordered locus">Daro_2719</name>
</gene>
<evidence type="ECO:0000313" key="1">
    <source>
        <dbReference type="EMBL" id="AAZ47449.1"/>
    </source>
</evidence>
<evidence type="ECO:0008006" key="2">
    <source>
        <dbReference type="Google" id="ProtNLM"/>
    </source>
</evidence>
<organism evidence="1">
    <name type="scientific">Dechloromonas aromatica (strain RCB)</name>
    <dbReference type="NCBI Taxonomy" id="159087"/>
    <lineage>
        <taxon>Bacteria</taxon>
        <taxon>Pseudomonadati</taxon>
        <taxon>Pseudomonadota</taxon>
        <taxon>Betaproteobacteria</taxon>
        <taxon>Rhodocyclales</taxon>
        <taxon>Azonexaceae</taxon>
        <taxon>Dechloromonas</taxon>
    </lineage>
</organism>
<dbReference type="AlphaFoldDB" id="Q47CI2"/>
<dbReference type="Pfam" id="PF11943">
    <property type="entry name" value="DUF3460"/>
    <property type="match status" value="1"/>
</dbReference>
<protein>
    <recommendedName>
        <fullName evidence="2">DUF3460 domain-containing protein</fullName>
    </recommendedName>
</protein>
<dbReference type="EMBL" id="CP000089">
    <property type="protein sequence ID" value="AAZ47449.1"/>
    <property type="molecule type" value="Genomic_DNA"/>
</dbReference>
<dbReference type="HOGENOM" id="CLU_2245499_0_0_4"/>